<keyword evidence="2" id="KW-1185">Reference proteome</keyword>
<accession>A0A7X0HTI5</accession>
<comment type="caution">
    <text evidence="1">The sequence shown here is derived from an EMBL/GenBank/DDBJ whole genome shotgun (WGS) entry which is preliminary data.</text>
</comment>
<gene>
    <name evidence="1" type="ORF">HNR53_003244</name>
</gene>
<protein>
    <submittedName>
        <fullName evidence="1">Uncharacterized protein</fullName>
    </submittedName>
</protein>
<evidence type="ECO:0000313" key="2">
    <source>
        <dbReference type="Proteomes" id="UP000531594"/>
    </source>
</evidence>
<dbReference type="AlphaFoldDB" id="A0A7X0HTI5"/>
<dbReference type="EMBL" id="JACHGK010000012">
    <property type="protein sequence ID" value="MBB6446584.1"/>
    <property type="molecule type" value="Genomic_DNA"/>
</dbReference>
<organism evidence="1 2">
    <name type="scientific">Bacillus benzoevorans</name>
    <dbReference type="NCBI Taxonomy" id="1456"/>
    <lineage>
        <taxon>Bacteria</taxon>
        <taxon>Bacillati</taxon>
        <taxon>Bacillota</taxon>
        <taxon>Bacilli</taxon>
        <taxon>Bacillales</taxon>
        <taxon>Bacillaceae</taxon>
        <taxon>Bacillus</taxon>
    </lineage>
</organism>
<sequence>MPNSGFGKNNMIPLSNYWNNDSYHYSFCHLRIKKEVSHMVRTFTAIAMTRFTNEETSFY</sequence>
<name>A0A7X0HTI5_9BACI</name>
<proteinExistence type="predicted"/>
<reference evidence="1 2" key="1">
    <citation type="submission" date="2020-08" db="EMBL/GenBank/DDBJ databases">
        <title>Genomic Encyclopedia of Type Strains, Phase IV (KMG-IV): sequencing the most valuable type-strain genomes for metagenomic binning, comparative biology and taxonomic classification.</title>
        <authorList>
            <person name="Goeker M."/>
        </authorList>
    </citation>
    <scope>NUCLEOTIDE SEQUENCE [LARGE SCALE GENOMIC DNA]</scope>
    <source>
        <strain evidence="1 2">DSM 5391</strain>
    </source>
</reference>
<dbReference type="Proteomes" id="UP000531594">
    <property type="component" value="Unassembled WGS sequence"/>
</dbReference>
<evidence type="ECO:0000313" key="1">
    <source>
        <dbReference type="EMBL" id="MBB6446584.1"/>
    </source>
</evidence>